<protein>
    <submittedName>
        <fullName evidence="2">Uncharacterized protein</fullName>
    </submittedName>
</protein>
<accession>A0A914H093</accession>
<dbReference type="AlphaFoldDB" id="A0A914H093"/>
<organism evidence="1 2">
    <name type="scientific">Globodera rostochiensis</name>
    <name type="common">Golden nematode worm</name>
    <name type="synonym">Heterodera rostochiensis</name>
    <dbReference type="NCBI Taxonomy" id="31243"/>
    <lineage>
        <taxon>Eukaryota</taxon>
        <taxon>Metazoa</taxon>
        <taxon>Ecdysozoa</taxon>
        <taxon>Nematoda</taxon>
        <taxon>Chromadorea</taxon>
        <taxon>Rhabditida</taxon>
        <taxon>Tylenchina</taxon>
        <taxon>Tylenchomorpha</taxon>
        <taxon>Tylenchoidea</taxon>
        <taxon>Heteroderidae</taxon>
        <taxon>Heteroderinae</taxon>
        <taxon>Globodera</taxon>
    </lineage>
</organism>
<sequence length="77" mass="8724">MLICAGKILKKTGPRKDQIIAKLHFKKVEKLIGSDFEDEFSALLSKKSKLWGELFDLEGIGKLKAILLAQNEYFISK</sequence>
<dbReference type="WBParaSite" id="Gr19_v10_g1299.t1">
    <property type="protein sequence ID" value="Gr19_v10_g1299.t1"/>
    <property type="gene ID" value="Gr19_v10_g1299"/>
</dbReference>
<proteinExistence type="predicted"/>
<dbReference type="Proteomes" id="UP000887572">
    <property type="component" value="Unplaced"/>
</dbReference>
<evidence type="ECO:0000313" key="2">
    <source>
        <dbReference type="WBParaSite" id="Gr19_v10_g1299.t1"/>
    </source>
</evidence>
<evidence type="ECO:0000313" key="1">
    <source>
        <dbReference type="Proteomes" id="UP000887572"/>
    </source>
</evidence>
<reference evidence="2" key="1">
    <citation type="submission" date="2022-11" db="UniProtKB">
        <authorList>
            <consortium name="WormBaseParasite"/>
        </authorList>
    </citation>
    <scope>IDENTIFICATION</scope>
</reference>
<keyword evidence="1" id="KW-1185">Reference proteome</keyword>
<name>A0A914H093_GLORO</name>